<dbReference type="PANTHER" id="PTHR47328:SF1">
    <property type="entry name" value="RUTC FAMILY PROTEIN YOAB"/>
    <property type="match status" value="1"/>
</dbReference>
<organism evidence="2 3">
    <name type="scientific">Devosia insulae DS-56</name>
    <dbReference type="NCBI Taxonomy" id="1116389"/>
    <lineage>
        <taxon>Bacteria</taxon>
        <taxon>Pseudomonadati</taxon>
        <taxon>Pseudomonadota</taxon>
        <taxon>Alphaproteobacteria</taxon>
        <taxon>Hyphomicrobiales</taxon>
        <taxon>Devosiaceae</taxon>
        <taxon>Devosia</taxon>
    </lineage>
</organism>
<evidence type="ECO:0000256" key="1">
    <source>
        <dbReference type="ARBA" id="ARBA00010552"/>
    </source>
</evidence>
<dbReference type="InterPro" id="IPR006175">
    <property type="entry name" value="YjgF/YER057c/UK114"/>
</dbReference>
<dbReference type="Gene3D" id="3.30.1330.40">
    <property type="entry name" value="RutC-like"/>
    <property type="match status" value="1"/>
</dbReference>
<evidence type="ECO:0000313" key="3">
    <source>
        <dbReference type="Proteomes" id="UP000095463"/>
    </source>
</evidence>
<accession>A0A1E5XN39</accession>
<reference evidence="2 3" key="1">
    <citation type="journal article" date="2015" name="Genome Announc.">
        <title>Genome Assemblies of Three Soil-Associated Devosia species: D. insulae, D. limi, and D. soli.</title>
        <authorList>
            <person name="Hassan Y.I."/>
            <person name="Lepp D."/>
            <person name="Zhou T."/>
        </authorList>
    </citation>
    <scope>NUCLEOTIDE SEQUENCE [LARGE SCALE GENOMIC DNA]</scope>
    <source>
        <strain evidence="2 3">DS-56</strain>
    </source>
</reference>
<sequence>MSITRYQPGKRMSQAVVHGNTVYLAGQVATDYNGSIEKQTGEVLAAIDKLLAEAGTSKSKVLFCQVILNNIGDFAAMNTVYDAWIDPANPPARAAIEARLAHPSLKVEIIAVAAKD</sequence>
<keyword evidence="3" id="KW-1185">Reference proteome</keyword>
<proteinExistence type="inferred from homology"/>
<dbReference type="InterPro" id="IPR035709">
    <property type="entry name" value="YoaB-like"/>
</dbReference>
<protein>
    <recommendedName>
        <fullName evidence="4">RidA family protein</fullName>
    </recommendedName>
</protein>
<dbReference type="OrthoDB" id="9803101at2"/>
<dbReference type="SUPFAM" id="SSF55298">
    <property type="entry name" value="YjgF-like"/>
    <property type="match status" value="1"/>
</dbReference>
<dbReference type="InterPro" id="IPR035959">
    <property type="entry name" value="RutC-like_sf"/>
</dbReference>
<comment type="caution">
    <text evidence="2">The sequence shown here is derived from an EMBL/GenBank/DDBJ whole genome shotgun (WGS) entry which is preliminary data.</text>
</comment>
<dbReference type="AlphaFoldDB" id="A0A1E5XN39"/>
<dbReference type="PANTHER" id="PTHR47328">
    <property type="match status" value="1"/>
</dbReference>
<gene>
    <name evidence="2" type="ORF">VW23_023295</name>
</gene>
<dbReference type="RefSeq" id="WP_069910759.1">
    <property type="nucleotide sequence ID" value="NZ_LAJE02000237.1"/>
</dbReference>
<comment type="similarity">
    <text evidence="1">Belongs to the RutC family.</text>
</comment>
<evidence type="ECO:0000313" key="2">
    <source>
        <dbReference type="EMBL" id="OEO30017.1"/>
    </source>
</evidence>
<dbReference type="CDD" id="cd06150">
    <property type="entry name" value="YjgF_YER057c_UK114_like_2"/>
    <property type="match status" value="1"/>
</dbReference>
<evidence type="ECO:0008006" key="4">
    <source>
        <dbReference type="Google" id="ProtNLM"/>
    </source>
</evidence>
<dbReference type="EMBL" id="LAJE02000237">
    <property type="protein sequence ID" value="OEO30017.1"/>
    <property type="molecule type" value="Genomic_DNA"/>
</dbReference>
<dbReference type="InterPro" id="IPR019897">
    <property type="entry name" value="RidA_CS"/>
</dbReference>
<dbReference type="PROSITE" id="PS01094">
    <property type="entry name" value="UPF0076"/>
    <property type="match status" value="1"/>
</dbReference>
<dbReference type="Proteomes" id="UP000095463">
    <property type="component" value="Unassembled WGS sequence"/>
</dbReference>
<name>A0A1E5XN39_9HYPH</name>
<dbReference type="Pfam" id="PF01042">
    <property type="entry name" value="Ribonuc_L-PSP"/>
    <property type="match status" value="1"/>
</dbReference>